<evidence type="ECO:0000313" key="6">
    <source>
        <dbReference type="EMBL" id="BBE42848.1"/>
    </source>
</evidence>
<dbReference type="GO" id="GO:0046872">
    <property type="term" value="F:metal ion binding"/>
    <property type="evidence" value="ECO:0007669"/>
    <property type="project" value="UniProtKB-KW"/>
</dbReference>
<evidence type="ECO:0000259" key="5">
    <source>
        <dbReference type="PROSITE" id="PS51379"/>
    </source>
</evidence>
<evidence type="ECO:0000256" key="3">
    <source>
        <dbReference type="ARBA" id="ARBA00023004"/>
    </source>
</evidence>
<dbReference type="KEGG" id="ccai:NAS2_1465"/>
<dbReference type="GO" id="GO:0051539">
    <property type="term" value="F:4 iron, 4 sulfur cluster binding"/>
    <property type="evidence" value="ECO:0007669"/>
    <property type="project" value="UniProtKB-KW"/>
</dbReference>
<dbReference type="AlphaFoldDB" id="A0A4P2VPK3"/>
<dbReference type="Proteomes" id="UP000509448">
    <property type="component" value="Chromosome"/>
</dbReference>
<gene>
    <name evidence="6" type="ORF">NAS2_1465</name>
</gene>
<dbReference type="InterPro" id="IPR017896">
    <property type="entry name" value="4Fe4S_Fe-S-bd"/>
</dbReference>
<dbReference type="PANTHER" id="PTHR43687:SF4">
    <property type="entry name" value="BLR5484 PROTEIN"/>
    <property type="match status" value="1"/>
</dbReference>
<dbReference type="SUPFAM" id="SSF54862">
    <property type="entry name" value="4Fe-4S ferredoxins"/>
    <property type="match status" value="1"/>
</dbReference>
<keyword evidence="3" id="KW-0408">Iron</keyword>
<feature type="domain" description="4Fe-4S ferredoxin-type" evidence="5">
    <location>
        <begin position="24"/>
        <end position="53"/>
    </location>
</feature>
<dbReference type="EMBL" id="AP018732">
    <property type="protein sequence ID" value="BBE42848.1"/>
    <property type="molecule type" value="Genomic_DNA"/>
</dbReference>
<accession>A0A4P2VPK3</accession>
<feature type="domain" description="4Fe-4S ferredoxin-type" evidence="5">
    <location>
        <begin position="61"/>
        <end position="90"/>
    </location>
</feature>
<proteinExistence type="predicted"/>
<dbReference type="PROSITE" id="PS51379">
    <property type="entry name" value="4FE4S_FER_2"/>
    <property type="match status" value="2"/>
</dbReference>
<dbReference type="Gene3D" id="3.30.70.20">
    <property type="match status" value="1"/>
</dbReference>
<keyword evidence="7" id="KW-1185">Reference proteome</keyword>
<protein>
    <submittedName>
        <fullName evidence="6">2-oxoglutarate oxidoreductase, delta subunit, putative</fullName>
        <ecNumber evidence="6">1.2.7.3</ecNumber>
    </submittedName>
</protein>
<keyword evidence="2" id="KW-0479">Metal-binding</keyword>
<dbReference type="PANTHER" id="PTHR43687">
    <property type="entry name" value="ADENYLYLSULFATE REDUCTASE, BETA SUBUNIT"/>
    <property type="match status" value="1"/>
</dbReference>
<dbReference type="InterPro" id="IPR017900">
    <property type="entry name" value="4Fe4S_Fe_S_CS"/>
</dbReference>
<name>A0A4P2VPK3_9ARCH</name>
<evidence type="ECO:0000256" key="1">
    <source>
        <dbReference type="ARBA" id="ARBA00022485"/>
    </source>
</evidence>
<evidence type="ECO:0000256" key="4">
    <source>
        <dbReference type="ARBA" id="ARBA00023014"/>
    </source>
</evidence>
<keyword evidence="1" id="KW-0004">4Fe-4S</keyword>
<dbReference type="EC" id="1.2.7.3" evidence="6"/>
<keyword evidence="4" id="KW-0411">Iron-sulfur</keyword>
<dbReference type="InterPro" id="IPR050572">
    <property type="entry name" value="Fe-S_Ferredoxin"/>
</dbReference>
<dbReference type="PROSITE" id="PS00198">
    <property type="entry name" value="4FE4S_FER_1"/>
    <property type="match status" value="1"/>
</dbReference>
<dbReference type="Pfam" id="PF12838">
    <property type="entry name" value="Fer4_7"/>
    <property type="match status" value="1"/>
</dbReference>
<reference evidence="6 7" key="1">
    <citation type="journal article" date="2019" name="ISME J.">
        <title>Isolation and characterization of a thermophilic sulfur- and iron-reducing thaumarchaeote from a terrestrial acidic hot spring.</title>
        <authorList>
            <person name="Kato S."/>
            <person name="Itoh T."/>
            <person name="Yuki M."/>
            <person name="Nagamori M."/>
            <person name="Ohnishi M."/>
            <person name="Uematsu K."/>
            <person name="Suzuki K."/>
            <person name="Takashina T."/>
            <person name="Ohkuma M."/>
        </authorList>
    </citation>
    <scope>NUCLEOTIDE SEQUENCE [LARGE SCALE GENOMIC DNA]</scope>
    <source>
        <strain evidence="6 7">NAS-02</strain>
    </source>
</reference>
<sequence>MENGFIDRGIGHTPEVVASPPKEYEIVVIGDRCKECSLCINVCPKDVLARGQRMNKKGYRATVPVKPEACVGCRVCEWACPDFALFVRPSEKAIGRVEWSDGEEVISH</sequence>
<keyword evidence="6" id="KW-0560">Oxidoreductase</keyword>
<evidence type="ECO:0000313" key="7">
    <source>
        <dbReference type="Proteomes" id="UP000509448"/>
    </source>
</evidence>
<dbReference type="GO" id="GO:0047553">
    <property type="term" value="F:2-oxoglutarate synthase activity"/>
    <property type="evidence" value="ECO:0007669"/>
    <property type="project" value="UniProtKB-EC"/>
</dbReference>
<evidence type="ECO:0000256" key="2">
    <source>
        <dbReference type="ARBA" id="ARBA00022723"/>
    </source>
</evidence>
<organism evidence="6 7">
    <name type="scientific">Conexivisphaera calida</name>
    <dbReference type="NCBI Taxonomy" id="1874277"/>
    <lineage>
        <taxon>Archaea</taxon>
        <taxon>Nitrososphaerota</taxon>
        <taxon>Conexivisphaeria</taxon>
        <taxon>Conexivisphaerales</taxon>
        <taxon>Conexivisphaeraceae</taxon>
        <taxon>Conexivisphaera</taxon>
    </lineage>
</organism>